<dbReference type="GO" id="GO:0016625">
    <property type="term" value="F:oxidoreductase activity, acting on the aldehyde or oxo group of donors, iron-sulfur protein as acceptor"/>
    <property type="evidence" value="ECO:0007669"/>
    <property type="project" value="UniProtKB-ARBA"/>
</dbReference>
<evidence type="ECO:0000259" key="2">
    <source>
        <dbReference type="Pfam" id="PF02775"/>
    </source>
</evidence>
<dbReference type="GO" id="GO:0030976">
    <property type="term" value="F:thiamine pyrophosphate binding"/>
    <property type="evidence" value="ECO:0007669"/>
    <property type="project" value="InterPro"/>
</dbReference>
<organism evidence="3">
    <name type="scientific">marine metagenome</name>
    <dbReference type="NCBI Taxonomy" id="408172"/>
    <lineage>
        <taxon>unclassified sequences</taxon>
        <taxon>metagenomes</taxon>
        <taxon>ecological metagenomes</taxon>
    </lineage>
</organism>
<name>A0A381T6N2_9ZZZZ</name>
<evidence type="ECO:0000313" key="3">
    <source>
        <dbReference type="EMBL" id="SVA11835.1"/>
    </source>
</evidence>
<accession>A0A381T6N2</accession>
<dbReference type="Pfam" id="PF02775">
    <property type="entry name" value="TPP_enzyme_C"/>
    <property type="match status" value="1"/>
</dbReference>
<gene>
    <name evidence="3" type="ORF">METZ01_LOCUS64689</name>
</gene>
<dbReference type="EMBL" id="UINC01004106">
    <property type="protein sequence ID" value="SVA11835.1"/>
    <property type="molecule type" value="Genomic_DNA"/>
</dbReference>
<dbReference type="InterPro" id="IPR051457">
    <property type="entry name" value="2-oxoacid:Fd_oxidoreductase"/>
</dbReference>
<proteinExistence type="predicted"/>
<sequence length="352" mass="38291">MTYITKPVNHHPRLKVNKLGLTRRDYEGPVSTLCAGCGHDSISAAIVEACFQLNIAAHQVAKLSGIGCSSKTPGYFLKQSHGFNSVHGRMPSIATGANLANHELTYLGVSGDGDTASIGMGQFVHAVRRQLNVVYIIENNGTYGLTKGQFSATSDIESKSKYGEDNLFPAIDLAGMAIHLGASFVARSFSGDKEQLVPLMKAALSHKGFSLIDVISPCVTFNNHKNSTKSYDYIREHNDSVASMTDFVPIGNTITASYKQGKNLDIPLHDGSILSLQKISKNYNPENKIEAIKKIQQSEQQGKVLTGLLYINPKAKDLKETLDIVDTPLNKLVERDLCPGKEKINQINSSLK</sequence>
<reference evidence="3" key="1">
    <citation type="submission" date="2018-05" db="EMBL/GenBank/DDBJ databases">
        <authorList>
            <person name="Lanie J.A."/>
            <person name="Ng W.-L."/>
            <person name="Kazmierczak K.M."/>
            <person name="Andrzejewski T.M."/>
            <person name="Davidsen T.M."/>
            <person name="Wayne K.J."/>
            <person name="Tettelin H."/>
            <person name="Glass J.I."/>
            <person name="Rusch D."/>
            <person name="Podicherti R."/>
            <person name="Tsui H.-C.T."/>
            <person name="Winkler M.E."/>
        </authorList>
    </citation>
    <scope>NUCLEOTIDE SEQUENCE</scope>
</reference>
<dbReference type="PANTHER" id="PTHR48084">
    <property type="entry name" value="2-OXOGLUTARATE OXIDOREDUCTASE SUBUNIT KORB-RELATED"/>
    <property type="match status" value="1"/>
</dbReference>
<protein>
    <recommendedName>
        <fullName evidence="2">Thiamine pyrophosphate enzyme TPP-binding domain-containing protein</fullName>
    </recommendedName>
</protein>
<dbReference type="CDD" id="cd03375">
    <property type="entry name" value="TPP_OGFOR"/>
    <property type="match status" value="1"/>
</dbReference>
<evidence type="ECO:0000256" key="1">
    <source>
        <dbReference type="ARBA" id="ARBA00023002"/>
    </source>
</evidence>
<dbReference type="InterPro" id="IPR011766">
    <property type="entry name" value="TPP_enzyme_TPP-bd"/>
</dbReference>
<keyword evidence="1" id="KW-0560">Oxidoreductase</keyword>
<dbReference type="SUPFAM" id="SSF52518">
    <property type="entry name" value="Thiamin diphosphate-binding fold (THDP-binding)"/>
    <property type="match status" value="1"/>
</dbReference>
<dbReference type="AlphaFoldDB" id="A0A381T6N2"/>
<feature type="domain" description="Thiamine pyrophosphate enzyme TPP-binding" evidence="2">
    <location>
        <begin position="66"/>
        <end position="214"/>
    </location>
</feature>
<dbReference type="GO" id="GO:0045333">
    <property type="term" value="P:cellular respiration"/>
    <property type="evidence" value="ECO:0007669"/>
    <property type="project" value="UniProtKB-ARBA"/>
</dbReference>
<dbReference type="PANTHER" id="PTHR48084:SF5">
    <property type="entry name" value="BLR6744 PROTEIN"/>
    <property type="match status" value="1"/>
</dbReference>
<dbReference type="InterPro" id="IPR029061">
    <property type="entry name" value="THDP-binding"/>
</dbReference>
<dbReference type="Gene3D" id="3.40.50.970">
    <property type="match status" value="1"/>
</dbReference>